<evidence type="ECO:0000313" key="4">
    <source>
        <dbReference type="Proteomes" id="UP000626109"/>
    </source>
</evidence>
<comment type="caution">
    <text evidence="2">The sequence shown here is derived from an EMBL/GenBank/DDBJ whole genome shotgun (WGS) entry which is preliminary data.</text>
</comment>
<reference evidence="2" key="1">
    <citation type="submission" date="2021-02" db="EMBL/GenBank/DDBJ databases">
        <authorList>
            <person name="Dougan E. K."/>
            <person name="Rhodes N."/>
            <person name="Thang M."/>
            <person name="Chan C."/>
        </authorList>
    </citation>
    <scope>NUCLEOTIDE SEQUENCE</scope>
</reference>
<evidence type="ECO:0000313" key="2">
    <source>
        <dbReference type="EMBL" id="CAE8691283.1"/>
    </source>
</evidence>
<protein>
    <submittedName>
        <fullName evidence="2">Uncharacterized protein</fullName>
    </submittedName>
</protein>
<gene>
    <name evidence="2" type="ORF">PGLA2088_LOCUS27340</name>
    <name evidence="3" type="ORF">PGLA2088_LOCUS32896</name>
</gene>
<feature type="compositionally biased region" description="Acidic residues" evidence="1">
    <location>
        <begin position="76"/>
        <end position="92"/>
    </location>
</feature>
<organism evidence="2 4">
    <name type="scientific">Polarella glacialis</name>
    <name type="common">Dinoflagellate</name>
    <dbReference type="NCBI Taxonomy" id="89957"/>
    <lineage>
        <taxon>Eukaryota</taxon>
        <taxon>Sar</taxon>
        <taxon>Alveolata</taxon>
        <taxon>Dinophyceae</taxon>
        <taxon>Suessiales</taxon>
        <taxon>Suessiaceae</taxon>
        <taxon>Polarella</taxon>
    </lineage>
</organism>
<proteinExistence type="predicted"/>
<feature type="region of interest" description="Disordered" evidence="1">
    <location>
        <begin position="47"/>
        <end position="94"/>
    </location>
</feature>
<evidence type="ECO:0000313" key="3">
    <source>
        <dbReference type="EMBL" id="CAE8703630.1"/>
    </source>
</evidence>
<evidence type="ECO:0000256" key="1">
    <source>
        <dbReference type="SAM" id="MobiDB-lite"/>
    </source>
</evidence>
<sequence>MREILAADLDPKSQIHTHCVDTEVKIHPNVVHITGVIHSADLYNGEAPFAESDASPDDDKEESKEEGERADMKKEEEEEQEEATDDSCDASLDDAPVWRASDKAYFLNVLEQMMELKPHRK</sequence>
<feature type="compositionally biased region" description="Basic and acidic residues" evidence="1">
    <location>
        <begin position="61"/>
        <end position="75"/>
    </location>
</feature>
<dbReference type="EMBL" id="CAJNNW010027405">
    <property type="protein sequence ID" value="CAE8691283.1"/>
    <property type="molecule type" value="Genomic_DNA"/>
</dbReference>
<dbReference type="EMBL" id="CAJNNW010030498">
    <property type="protein sequence ID" value="CAE8703630.1"/>
    <property type="molecule type" value="Genomic_DNA"/>
</dbReference>
<dbReference type="AlphaFoldDB" id="A0A813K6F0"/>
<name>A0A813K6F0_POLGL</name>
<accession>A0A813K6F0</accession>
<dbReference type="Proteomes" id="UP000626109">
    <property type="component" value="Unassembled WGS sequence"/>
</dbReference>